<dbReference type="InterPro" id="IPR013783">
    <property type="entry name" value="Ig-like_fold"/>
</dbReference>
<dbReference type="Gene3D" id="3.40.50.1700">
    <property type="entry name" value="Glycoside hydrolase family 3 C-terminal domain"/>
    <property type="match status" value="1"/>
</dbReference>
<protein>
    <recommendedName>
        <fullName evidence="3">beta-glucosidase</fullName>
        <ecNumber evidence="3">3.2.1.21</ecNumber>
    </recommendedName>
</protein>
<dbReference type="EMBL" id="CAJNOK010019359">
    <property type="protein sequence ID" value="CAF1298159.1"/>
    <property type="molecule type" value="Genomic_DNA"/>
</dbReference>
<dbReference type="GO" id="GO:0009251">
    <property type="term" value="P:glucan catabolic process"/>
    <property type="evidence" value="ECO:0007669"/>
    <property type="project" value="TreeGrafter"/>
</dbReference>
<dbReference type="Gene3D" id="3.20.20.300">
    <property type="entry name" value="Glycoside hydrolase, family 3, N-terminal domain"/>
    <property type="match status" value="1"/>
</dbReference>
<dbReference type="PANTHER" id="PTHR30620:SF16">
    <property type="entry name" value="LYSOSOMAL BETA GLUCOSIDASE"/>
    <property type="match status" value="1"/>
</dbReference>
<dbReference type="InterPro" id="IPR001764">
    <property type="entry name" value="Glyco_hydro_3_N"/>
</dbReference>
<evidence type="ECO:0000256" key="1">
    <source>
        <dbReference type="ARBA" id="ARBA00000448"/>
    </source>
</evidence>
<feature type="domain" description="Fibronectin type III-like" evidence="7">
    <location>
        <begin position="686"/>
        <end position="756"/>
    </location>
</feature>
<dbReference type="Pfam" id="PF01915">
    <property type="entry name" value="Glyco_hydro_3_C"/>
    <property type="match status" value="1"/>
</dbReference>
<evidence type="ECO:0000256" key="4">
    <source>
        <dbReference type="ARBA" id="ARBA00022729"/>
    </source>
</evidence>
<name>A0A8S2QDE0_9BILA</name>
<dbReference type="FunFam" id="3.20.20.300:FF:000005">
    <property type="entry name" value="Periplasmic beta-glucosidase"/>
    <property type="match status" value="1"/>
</dbReference>
<organism evidence="9 10">
    <name type="scientific">Didymodactylos carnosus</name>
    <dbReference type="NCBI Taxonomy" id="1234261"/>
    <lineage>
        <taxon>Eukaryota</taxon>
        <taxon>Metazoa</taxon>
        <taxon>Spiralia</taxon>
        <taxon>Gnathifera</taxon>
        <taxon>Rotifera</taxon>
        <taxon>Eurotatoria</taxon>
        <taxon>Bdelloidea</taxon>
        <taxon>Philodinida</taxon>
        <taxon>Philodinidae</taxon>
        <taxon>Didymodactylos</taxon>
    </lineage>
</organism>
<comment type="caution">
    <text evidence="9">The sequence shown here is derived from an EMBL/GenBank/DDBJ whole genome shotgun (WGS) entry which is preliminary data.</text>
</comment>
<dbReference type="EMBL" id="CAJOBA010040933">
    <property type="protein sequence ID" value="CAF4103722.1"/>
    <property type="molecule type" value="Genomic_DNA"/>
</dbReference>
<comment type="catalytic activity">
    <reaction evidence="1">
        <text>Hydrolysis of terminal, non-reducing beta-D-glucosyl residues with release of beta-D-glucose.</text>
        <dbReference type="EC" id="3.2.1.21"/>
    </reaction>
</comment>
<evidence type="ECO:0000256" key="6">
    <source>
        <dbReference type="ARBA" id="ARBA00023295"/>
    </source>
</evidence>
<dbReference type="Proteomes" id="UP000677228">
    <property type="component" value="Unassembled WGS sequence"/>
</dbReference>
<keyword evidence="5" id="KW-0378">Hydrolase</keyword>
<dbReference type="Proteomes" id="UP000682733">
    <property type="component" value="Unassembled WGS sequence"/>
</dbReference>
<dbReference type="InterPro" id="IPR051915">
    <property type="entry name" value="Cellulose_Degrad_GH3"/>
</dbReference>
<comment type="similarity">
    <text evidence="2">Belongs to the glycosyl hydrolase 3 family.</text>
</comment>
<proteinExistence type="inferred from homology"/>
<evidence type="ECO:0000259" key="7">
    <source>
        <dbReference type="SMART" id="SM01217"/>
    </source>
</evidence>
<dbReference type="EC" id="3.2.1.21" evidence="3"/>
<keyword evidence="4" id="KW-0732">Signal</keyword>
<dbReference type="AlphaFoldDB" id="A0A8S2QDE0"/>
<dbReference type="PANTHER" id="PTHR30620">
    <property type="entry name" value="PERIPLASMIC BETA-GLUCOSIDASE-RELATED"/>
    <property type="match status" value="1"/>
</dbReference>
<evidence type="ECO:0000256" key="3">
    <source>
        <dbReference type="ARBA" id="ARBA00012744"/>
    </source>
</evidence>
<dbReference type="SUPFAM" id="SSF52279">
    <property type="entry name" value="Beta-D-glucan exohydrolase, C-terminal domain"/>
    <property type="match status" value="1"/>
</dbReference>
<sequence>CIMADNKTNKMEEVSIINNLMAQMTLEEKLGQLNLITVGDGSVNNLGKGITNEHLDSIKSGHVGGILNIWTSKFIRPLQELCINNTRLKIPLLCGLDIIHGHRTIFPINLAMSCMWDMNLIEQSARIAAKEAGSDGLQWTFSPMVDISRDPRWGRVAEGAGEDPYLGSQIAMAMIRGYQQDDLSRNDTIMACVKHFALYGACESGREYNTVDMSQVKMFQYYLPPFEAAVKAGVQSLMASFNEINGIPATANKWLLNDLLRNTWKFNDLIVSDYGAILELQAHGLVGNLQDASTQALNATVDFDMVSFGYLKTLEKSLNDGKIDQNQIDLACRRILMAKYRLGLFDDPYRYCNDNNANIPSNEHRLLAKEIAKRSFVLLKNDKQILPLNCNSSTKILLTGPLAMDKRNLLGSWSAGGLAEETVSIYEGIKHLLKTSSNLIYSKGCNLIEDPRIINMLNRNIHNTDVHLDKELSPEKLLEQTIETIKLNDIDVIICVLGEQFMFTGEAASRSNLNLFEHQQRLLKELVKQGKPVILLLLNGRPLTIQWENEYCTAIVECWFPGTEGGNAIAEVVFGLYNPSGKLTMTWPQNIGQIPVYYNCKDTGRPFNLMNTTKLNNQLYQDDKDRSRYIDLSTNNPLYPFGYGLSYTKYDYQSPLIVNKNLLHGDNDQLIVSVTVQNIGQYDGEEIVQLYVSDPVASDVTRSCKELKNYKKLLLRSGEQQEIQFNVTVEDLKFYNQNLEYIWEEGEFIIHIGPNSQETQIIIINWLKE</sequence>
<evidence type="ECO:0000256" key="5">
    <source>
        <dbReference type="ARBA" id="ARBA00022801"/>
    </source>
</evidence>
<dbReference type="InterPro" id="IPR036962">
    <property type="entry name" value="Glyco_hydro_3_N_sf"/>
</dbReference>
<dbReference type="InterPro" id="IPR036881">
    <property type="entry name" value="Glyco_hydro_3_C_sf"/>
</dbReference>
<feature type="non-terminal residue" evidence="9">
    <location>
        <position position="1"/>
    </location>
</feature>
<evidence type="ECO:0000256" key="2">
    <source>
        <dbReference type="ARBA" id="ARBA00005336"/>
    </source>
</evidence>
<dbReference type="InterPro" id="IPR026891">
    <property type="entry name" value="Fn3-like"/>
</dbReference>
<dbReference type="NCBIfam" id="NF011678">
    <property type="entry name" value="PRK15098.1"/>
    <property type="match status" value="1"/>
</dbReference>
<dbReference type="InterPro" id="IPR002772">
    <property type="entry name" value="Glyco_hydro_3_C"/>
</dbReference>
<dbReference type="Pfam" id="PF00933">
    <property type="entry name" value="Glyco_hydro_3"/>
    <property type="match status" value="1"/>
</dbReference>
<dbReference type="GO" id="GO:0008422">
    <property type="term" value="F:beta-glucosidase activity"/>
    <property type="evidence" value="ECO:0007669"/>
    <property type="project" value="UniProtKB-EC"/>
</dbReference>
<evidence type="ECO:0000313" key="8">
    <source>
        <dbReference type="EMBL" id="CAF1298159.1"/>
    </source>
</evidence>
<dbReference type="Pfam" id="PF14310">
    <property type="entry name" value="Fn3-like"/>
    <property type="match status" value="1"/>
</dbReference>
<gene>
    <name evidence="8" type="ORF">OVA965_LOCUS28404</name>
    <name evidence="9" type="ORF">TMI583_LOCUS29155</name>
</gene>
<dbReference type="PRINTS" id="PR00133">
    <property type="entry name" value="GLHYDRLASE3"/>
</dbReference>
<evidence type="ECO:0000313" key="9">
    <source>
        <dbReference type="EMBL" id="CAF4103722.1"/>
    </source>
</evidence>
<dbReference type="SMART" id="SM01217">
    <property type="entry name" value="Fn3_like"/>
    <property type="match status" value="1"/>
</dbReference>
<dbReference type="Gene3D" id="2.60.40.10">
    <property type="entry name" value="Immunoglobulins"/>
    <property type="match status" value="1"/>
</dbReference>
<dbReference type="FunFam" id="2.60.40.10:FF:000495">
    <property type="entry name" value="Periplasmic beta-glucosidase"/>
    <property type="match status" value="1"/>
</dbReference>
<evidence type="ECO:0000313" key="10">
    <source>
        <dbReference type="Proteomes" id="UP000682733"/>
    </source>
</evidence>
<dbReference type="InterPro" id="IPR017853">
    <property type="entry name" value="GH"/>
</dbReference>
<dbReference type="SUPFAM" id="SSF51445">
    <property type="entry name" value="(Trans)glycosidases"/>
    <property type="match status" value="1"/>
</dbReference>
<accession>A0A8S2QDE0</accession>
<keyword evidence="6" id="KW-0326">Glycosidase</keyword>
<reference evidence="9" key="1">
    <citation type="submission" date="2021-02" db="EMBL/GenBank/DDBJ databases">
        <authorList>
            <person name="Nowell W R."/>
        </authorList>
    </citation>
    <scope>NUCLEOTIDE SEQUENCE</scope>
</reference>